<dbReference type="Pfam" id="PF07610">
    <property type="entry name" value="DUF1573"/>
    <property type="match status" value="1"/>
</dbReference>
<evidence type="ECO:0000313" key="3">
    <source>
        <dbReference type="Proteomes" id="UP000178444"/>
    </source>
</evidence>
<proteinExistence type="predicted"/>
<reference evidence="2 3" key="1">
    <citation type="journal article" date="2016" name="Nat. Commun.">
        <title>Thousands of microbial genomes shed light on interconnected biogeochemical processes in an aquifer system.</title>
        <authorList>
            <person name="Anantharaman K."/>
            <person name="Brown C.T."/>
            <person name="Hug L.A."/>
            <person name="Sharon I."/>
            <person name="Castelle C.J."/>
            <person name="Probst A.J."/>
            <person name="Thomas B.C."/>
            <person name="Singh A."/>
            <person name="Wilkins M.J."/>
            <person name="Karaoz U."/>
            <person name="Brodie E.L."/>
            <person name="Williams K.H."/>
            <person name="Hubbard S.S."/>
            <person name="Banfield J.F."/>
        </authorList>
    </citation>
    <scope>NUCLEOTIDE SEQUENCE [LARGE SCALE GENOMIC DNA]</scope>
</reference>
<feature type="transmembrane region" description="Helical" evidence="1">
    <location>
        <begin position="6"/>
        <end position="23"/>
    </location>
</feature>
<dbReference type="Gene3D" id="2.60.40.10">
    <property type="entry name" value="Immunoglobulins"/>
    <property type="match status" value="1"/>
</dbReference>
<protein>
    <recommendedName>
        <fullName evidence="4">DUF1573 domain-containing protein</fullName>
    </recommendedName>
</protein>
<evidence type="ECO:0008006" key="4">
    <source>
        <dbReference type="Google" id="ProtNLM"/>
    </source>
</evidence>
<dbReference type="Proteomes" id="UP000178444">
    <property type="component" value="Unassembled WGS sequence"/>
</dbReference>
<organism evidence="2 3">
    <name type="scientific">Candidatus Yanofskybacteria bacterium RIFCSPLOWO2_01_FULL_49_17</name>
    <dbReference type="NCBI Taxonomy" id="1802700"/>
    <lineage>
        <taxon>Bacteria</taxon>
        <taxon>Candidatus Yanofskyibacteriota</taxon>
    </lineage>
</organism>
<gene>
    <name evidence="2" type="ORF">A2941_01415</name>
</gene>
<comment type="caution">
    <text evidence="2">The sequence shown here is derived from an EMBL/GenBank/DDBJ whole genome shotgun (WGS) entry which is preliminary data.</text>
</comment>
<dbReference type="AlphaFoldDB" id="A0A1F8GQD3"/>
<accession>A0A1F8GQD3</accession>
<evidence type="ECO:0000313" key="2">
    <source>
        <dbReference type="EMBL" id="OGN27632.1"/>
    </source>
</evidence>
<keyword evidence="1" id="KW-0472">Membrane</keyword>
<dbReference type="InterPro" id="IPR013783">
    <property type="entry name" value="Ig-like_fold"/>
</dbReference>
<dbReference type="InterPro" id="IPR011467">
    <property type="entry name" value="DUF1573"/>
</dbReference>
<keyword evidence="1" id="KW-0812">Transmembrane</keyword>
<keyword evidence="1" id="KW-1133">Transmembrane helix</keyword>
<name>A0A1F8GQD3_9BACT</name>
<evidence type="ECO:0000256" key="1">
    <source>
        <dbReference type="SAM" id="Phobius"/>
    </source>
</evidence>
<sequence length="166" mass="17329">MNTKAIVGIFVGTVLLIGGLVWFGQPSGGQNNVTTSNEPNSVLKTEESSYDFGTVSMANGNVSRIFKVRNIGPETVMMDKLYTSCMCTSASLMMGGQKFGPFGMPGHGAAPSIKANLAPGQEAEIEVVFDPTAHGPAGVGKIERVVILENSAGSPVEFNFSANVTP</sequence>
<dbReference type="EMBL" id="MGKO01000008">
    <property type="protein sequence ID" value="OGN27632.1"/>
    <property type="molecule type" value="Genomic_DNA"/>
</dbReference>